<dbReference type="InterPro" id="IPR034786">
    <property type="entry name" value="MAR"/>
</dbReference>
<dbReference type="InterPro" id="IPR039697">
    <property type="entry name" value="Alcohol_dehydrogenase_Fe"/>
</dbReference>
<feature type="domain" description="Alcohol dehydrogenase iron-type/glycerol dehydrogenase GldA" evidence="4">
    <location>
        <begin position="13"/>
        <end position="155"/>
    </location>
</feature>
<dbReference type="PANTHER" id="PTHR11496:SF102">
    <property type="entry name" value="ALCOHOL DEHYDROGENASE 4"/>
    <property type="match status" value="1"/>
</dbReference>
<dbReference type="InterPro" id="IPR056798">
    <property type="entry name" value="ADH_Fe_C"/>
</dbReference>
<dbReference type="SUPFAM" id="SSF56796">
    <property type="entry name" value="Dehydroquinate synthase-like"/>
    <property type="match status" value="1"/>
</dbReference>
<keyword evidence="2" id="KW-0560">Oxidoreductase</keyword>
<protein>
    <submittedName>
        <fullName evidence="6">Maleylacetate reductase</fullName>
    </submittedName>
</protein>
<dbReference type="Proteomes" id="UP000626210">
    <property type="component" value="Unassembled WGS sequence"/>
</dbReference>
<evidence type="ECO:0000259" key="4">
    <source>
        <dbReference type="Pfam" id="PF00465"/>
    </source>
</evidence>
<evidence type="ECO:0000259" key="5">
    <source>
        <dbReference type="Pfam" id="PF25137"/>
    </source>
</evidence>
<dbReference type="Pfam" id="PF25137">
    <property type="entry name" value="ADH_Fe_C"/>
    <property type="match status" value="1"/>
</dbReference>
<reference evidence="7" key="1">
    <citation type="journal article" date="2019" name="Int. J. Syst. Evol. Microbiol.">
        <title>The Global Catalogue of Microorganisms (GCM) 10K type strain sequencing project: providing services to taxonomists for standard genome sequencing and annotation.</title>
        <authorList>
            <consortium name="The Broad Institute Genomics Platform"/>
            <consortium name="The Broad Institute Genome Sequencing Center for Infectious Disease"/>
            <person name="Wu L."/>
            <person name="Ma J."/>
        </authorList>
    </citation>
    <scope>NUCLEOTIDE SEQUENCE [LARGE SCALE GENOMIC DNA]</scope>
    <source>
        <strain evidence="7">KCTC 23314</strain>
    </source>
</reference>
<organism evidence="6 7">
    <name type="scientific">Pseudorhodoferax aquiterrae</name>
    <dbReference type="NCBI Taxonomy" id="747304"/>
    <lineage>
        <taxon>Bacteria</taxon>
        <taxon>Pseudomonadati</taxon>
        <taxon>Pseudomonadota</taxon>
        <taxon>Betaproteobacteria</taxon>
        <taxon>Burkholderiales</taxon>
        <taxon>Comamonadaceae</taxon>
    </lineage>
</organism>
<dbReference type="EMBL" id="BMYK01000006">
    <property type="protein sequence ID" value="GHC81553.1"/>
    <property type="molecule type" value="Genomic_DNA"/>
</dbReference>
<dbReference type="InterPro" id="IPR001670">
    <property type="entry name" value="ADH_Fe/GldA"/>
</dbReference>
<evidence type="ECO:0000313" key="7">
    <source>
        <dbReference type="Proteomes" id="UP000626210"/>
    </source>
</evidence>
<dbReference type="Pfam" id="PF00465">
    <property type="entry name" value="Fe-ADH"/>
    <property type="match status" value="1"/>
</dbReference>
<name>A0ABQ3G0Q7_9BURK</name>
<sequence>MPDRPFTYESRAQRVLFGAGTLAQAPDELDRLGARKALVLSTAPQRGQAEQVAALLGPRAAGIFDGAVMHVPLASAEAARAAARDAGADALVAVGGGSTVGLAKAIALVAPLPVLAIPITYAGSEMTPIYGLTENGLKRTGRDARVLPRTVLYDPDLTLALPVGLSVVSGINAIAHAAEGLYAADGNPVTSLMAAEGIAALGRALPALHADPRDRAARSDALYGAWLCGLVLGSVAMALHHKLCHTLGGSFNLPHAELHTVVLPHVLAYNAVAAPQAMQRIASALGTVDAAQGVQALARRLGAPVALRDIGMRAQDLDQACALALRDAYPNPRPIEAAPLRALLQAAYDGAPPAA</sequence>
<comment type="caution">
    <text evidence="6">The sequence shown here is derived from an EMBL/GenBank/DDBJ whole genome shotgun (WGS) entry which is preliminary data.</text>
</comment>
<dbReference type="Gene3D" id="3.40.50.1970">
    <property type="match status" value="1"/>
</dbReference>
<accession>A0ABQ3G0Q7</accession>
<proteinExistence type="inferred from homology"/>
<evidence type="ECO:0000313" key="6">
    <source>
        <dbReference type="EMBL" id="GHC81553.1"/>
    </source>
</evidence>
<comment type="similarity">
    <text evidence="1">Belongs to the iron-containing alcohol dehydrogenase family.</text>
</comment>
<dbReference type="CDD" id="cd08177">
    <property type="entry name" value="MAR"/>
    <property type="match status" value="1"/>
</dbReference>
<dbReference type="PANTHER" id="PTHR11496">
    <property type="entry name" value="ALCOHOL DEHYDROGENASE"/>
    <property type="match status" value="1"/>
</dbReference>
<feature type="domain" description="Fe-containing alcohol dehydrogenase-like C-terminal" evidence="5">
    <location>
        <begin position="167"/>
        <end position="348"/>
    </location>
</feature>
<keyword evidence="3" id="KW-0520">NAD</keyword>
<evidence type="ECO:0000256" key="1">
    <source>
        <dbReference type="ARBA" id="ARBA00007358"/>
    </source>
</evidence>
<evidence type="ECO:0000256" key="2">
    <source>
        <dbReference type="ARBA" id="ARBA00023002"/>
    </source>
</evidence>
<keyword evidence="7" id="KW-1185">Reference proteome</keyword>
<gene>
    <name evidence="6" type="primary">macA</name>
    <name evidence="6" type="ORF">GCM10007320_23890</name>
</gene>
<dbReference type="Gene3D" id="1.20.1090.10">
    <property type="entry name" value="Dehydroquinate synthase-like - alpha domain"/>
    <property type="match status" value="1"/>
</dbReference>
<evidence type="ECO:0000256" key="3">
    <source>
        <dbReference type="ARBA" id="ARBA00023027"/>
    </source>
</evidence>
<dbReference type="RefSeq" id="WP_189687178.1">
    <property type="nucleotide sequence ID" value="NZ_BMYK01000006.1"/>
</dbReference>